<keyword evidence="2" id="KW-0560">Oxidoreductase</keyword>
<evidence type="ECO:0000256" key="1">
    <source>
        <dbReference type="ARBA" id="ARBA00006484"/>
    </source>
</evidence>
<dbReference type="PANTHER" id="PTHR45024:SF2">
    <property type="entry name" value="SCP2 DOMAIN-CONTAINING PROTEIN"/>
    <property type="match status" value="1"/>
</dbReference>
<dbReference type="PRINTS" id="PR00081">
    <property type="entry name" value="GDHRDH"/>
</dbReference>
<protein>
    <recommendedName>
        <fullName evidence="6">Short-chain dehydrogenase</fullName>
    </recommendedName>
</protein>
<dbReference type="SUPFAM" id="SSF51735">
    <property type="entry name" value="NAD(P)-binding Rossmann-fold domains"/>
    <property type="match status" value="1"/>
</dbReference>
<name>A0A0J7XLL3_9SPHN</name>
<sequence>MGRLKGKTAIVSGAGGGIGREHALLLAIEGANVVVNDIGTREGANAASVVEEIRSAGGIAVANTRSATWEGAEQLIADAVEEFGSIDIIVNNAGTAVMNDLWRFTEEEWDKTFNVEPKGYFALIRAATPHMARQGSGSIVNTSSGSGFGHPGAIAHAASREGVIGLTRTVAKELGRFGIRCNAIRPFATGASTEEFADVSRPWEQLMTVTMGAHPGTEEKPSFDPELFSAKKIPPFVVWLCTDAARDVNGRTFEVRGDEVSLLSEPEMQRTIHQQGGWSLDLLDAAAPAGLTAGLSNPFTLDDYPHLKVFKA</sequence>
<dbReference type="InterPro" id="IPR036291">
    <property type="entry name" value="NAD(P)-bd_dom_sf"/>
</dbReference>
<gene>
    <name evidence="4" type="ORF">V474_02765</name>
</gene>
<reference evidence="4 5" key="1">
    <citation type="journal article" date="2015" name="G3 (Bethesda)">
        <title>Insights into Ongoing Evolution of the Hexachlorocyclohexane Catabolic Pathway from Comparative Genomics of Ten Sphingomonadaceae Strains.</title>
        <authorList>
            <person name="Pearce S.L."/>
            <person name="Oakeshott J.G."/>
            <person name="Pandey G."/>
        </authorList>
    </citation>
    <scope>NUCLEOTIDE SEQUENCE [LARGE SCALE GENOMIC DNA]</scope>
    <source>
        <strain evidence="4 5">LL02</strain>
    </source>
</reference>
<dbReference type="RefSeq" id="WP_059153142.1">
    <property type="nucleotide sequence ID" value="NZ_KQ130457.1"/>
</dbReference>
<dbReference type="PRINTS" id="PR00080">
    <property type="entry name" value="SDRFAMILY"/>
</dbReference>
<dbReference type="PANTHER" id="PTHR45024">
    <property type="entry name" value="DEHYDROGENASES, SHORT CHAIN"/>
    <property type="match status" value="1"/>
</dbReference>
<dbReference type="InterPro" id="IPR002347">
    <property type="entry name" value="SDR_fam"/>
</dbReference>
<evidence type="ECO:0000256" key="2">
    <source>
        <dbReference type="ARBA" id="ARBA00023002"/>
    </source>
</evidence>
<dbReference type="Gene3D" id="3.40.50.720">
    <property type="entry name" value="NAD(P)-binding Rossmann-like Domain"/>
    <property type="match status" value="1"/>
</dbReference>
<comment type="caution">
    <text evidence="4">The sequence shown here is derived from an EMBL/GenBank/DDBJ whole genome shotgun (WGS) entry which is preliminary data.</text>
</comment>
<dbReference type="FunFam" id="3.40.50.720:FF:000084">
    <property type="entry name" value="Short-chain dehydrogenase reductase"/>
    <property type="match status" value="1"/>
</dbReference>
<dbReference type="PATRIC" id="fig|1114963.3.peg.4174"/>
<dbReference type="Pfam" id="PF00106">
    <property type="entry name" value="adh_short"/>
    <property type="match status" value="1"/>
</dbReference>
<comment type="similarity">
    <text evidence="1 3">Belongs to the short-chain dehydrogenases/reductases (SDR) family.</text>
</comment>
<dbReference type="Proteomes" id="UP000052268">
    <property type="component" value="Unassembled WGS sequence"/>
</dbReference>
<dbReference type="AlphaFoldDB" id="A0A0J7XLL3"/>
<keyword evidence="5" id="KW-1185">Reference proteome</keyword>
<organism evidence="4 5">
    <name type="scientific">Novosphingobium barchaimii LL02</name>
    <dbReference type="NCBI Taxonomy" id="1114963"/>
    <lineage>
        <taxon>Bacteria</taxon>
        <taxon>Pseudomonadati</taxon>
        <taxon>Pseudomonadota</taxon>
        <taxon>Alphaproteobacteria</taxon>
        <taxon>Sphingomonadales</taxon>
        <taxon>Sphingomonadaceae</taxon>
        <taxon>Novosphingobium</taxon>
    </lineage>
</organism>
<proteinExistence type="inferred from homology"/>
<evidence type="ECO:0000313" key="5">
    <source>
        <dbReference type="Proteomes" id="UP000052268"/>
    </source>
</evidence>
<dbReference type="InterPro" id="IPR051687">
    <property type="entry name" value="Peroxisomal_Beta-Oxidation"/>
</dbReference>
<evidence type="ECO:0000256" key="3">
    <source>
        <dbReference type="RuleBase" id="RU000363"/>
    </source>
</evidence>
<dbReference type="GO" id="GO:0016491">
    <property type="term" value="F:oxidoreductase activity"/>
    <property type="evidence" value="ECO:0007669"/>
    <property type="project" value="UniProtKB-KW"/>
</dbReference>
<evidence type="ECO:0008006" key="6">
    <source>
        <dbReference type="Google" id="ProtNLM"/>
    </source>
</evidence>
<accession>A0A0J7XLL3</accession>
<dbReference type="EMBL" id="JACU01000010">
    <property type="protein sequence ID" value="KMS51988.1"/>
    <property type="molecule type" value="Genomic_DNA"/>
</dbReference>
<evidence type="ECO:0000313" key="4">
    <source>
        <dbReference type="EMBL" id="KMS51988.1"/>
    </source>
</evidence>